<sequence>MRLPSIDQIIAEGKRTCLRFPLAVIAAFLATVAGLILIDYEGPGEQTVLFPILLASVLGFFLLSALALTTEKMRKSGSKTAIVQAIGAILIIAYGFAVPTDLPKAPTSHIVQFVMLLIGLCFFLMVAPYWRKGETNGFWQYNKTIFLRALMSVLFAGVLFAGLAIALAALDHLFGVHISGKRYGELWIAVAGLFATTFFLSGIPENLDSLESTTDYPKGLRIFAQYVLMSLVVVYFVILYAYIAKILFQWNWPKGWVAELILGFTVTGVISLVLLFPMREQNGYGWLKRVWTWYYILLIPLTVVLFLAINRRISDYGVTEERYLVFAFGVWLVAMIVYFLAGRARSIKIIPATLCFMALALSFGPWGAFGVSESSQVSRLEGLLSKNEILVDGKVQKAPEKVPVEDARQISSIVAYLRNTHGLEVIQPWFAESLRADSSERNSRYKDEVAVTAAMGLANYPHWRTSDYSSVYLSADGSIDVDISGYERAVLQAYFNADRHYRTMGEMRCMASEPMDTFFCWVQRDSSSTDTVIIPIRSVIDSLAGGEQAGRRVEIPPE</sequence>
<dbReference type="InterPro" id="IPR025291">
    <property type="entry name" value="DUF4153"/>
</dbReference>
<evidence type="ECO:0000256" key="1">
    <source>
        <dbReference type="SAM" id="Phobius"/>
    </source>
</evidence>
<feature type="transmembrane region" description="Helical" evidence="1">
    <location>
        <begin position="81"/>
        <end position="98"/>
    </location>
</feature>
<feature type="transmembrane region" description="Helical" evidence="1">
    <location>
        <begin position="110"/>
        <end position="130"/>
    </location>
</feature>
<evidence type="ECO:0008006" key="4">
    <source>
        <dbReference type="Google" id="ProtNLM"/>
    </source>
</evidence>
<evidence type="ECO:0000313" key="2">
    <source>
        <dbReference type="EMBL" id="PWB71153.1"/>
    </source>
</evidence>
<dbReference type="EMBL" id="PQAP01000123">
    <property type="protein sequence ID" value="PWB71153.1"/>
    <property type="molecule type" value="Genomic_DNA"/>
</dbReference>
<feature type="non-terminal residue" evidence="2">
    <location>
        <position position="558"/>
    </location>
</feature>
<evidence type="ECO:0000313" key="3">
    <source>
        <dbReference type="Proteomes" id="UP000250918"/>
    </source>
</evidence>
<keyword evidence="1" id="KW-0812">Transmembrane</keyword>
<keyword evidence="1" id="KW-1133">Transmembrane helix</keyword>
<organism evidence="2 3">
    <name type="scientific">candidate division GN15 bacterium</name>
    <dbReference type="NCBI Taxonomy" id="2072418"/>
    <lineage>
        <taxon>Bacteria</taxon>
        <taxon>candidate division GN15</taxon>
    </lineage>
</organism>
<dbReference type="Pfam" id="PF13687">
    <property type="entry name" value="DUF4153"/>
    <property type="match status" value="1"/>
</dbReference>
<name>A0A855WZB2_9BACT</name>
<reference evidence="2 3" key="1">
    <citation type="journal article" date="2018" name="ISME J.">
        <title>A methanotrophic archaeon couples anaerobic oxidation of methane to Fe(III) reduction.</title>
        <authorList>
            <person name="Cai C."/>
            <person name="Leu A.O."/>
            <person name="Xie G.J."/>
            <person name="Guo J."/>
            <person name="Feng Y."/>
            <person name="Zhao J.X."/>
            <person name="Tyson G.W."/>
            <person name="Yuan Z."/>
            <person name="Hu S."/>
        </authorList>
    </citation>
    <scope>NUCLEOTIDE SEQUENCE [LARGE SCALE GENOMIC DNA]</scope>
    <source>
        <strain evidence="2">FeB_12</strain>
    </source>
</reference>
<accession>A0A855WZB2</accession>
<feature type="transmembrane region" description="Helical" evidence="1">
    <location>
        <begin position="20"/>
        <end position="38"/>
    </location>
</feature>
<dbReference type="AlphaFoldDB" id="A0A855WZB2"/>
<protein>
    <recommendedName>
        <fullName evidence="4">DUF4153 domain-containing protein</fullName>
    </recommendedName>
</protein>
<feature type="transmembrane region" description="Helical" evidence="1">
    <location>
        <begin position="255"/>
        <end position="278"/>
    </location>
</feature>
<gene>
    <name evidence="2" type="ORF">C3F09_08165</name>
</gene>
<keyword evidence="1" id="KW-0472">Membrane</keyword>
<feature type="transmembrane region" description="Helical" evidence="1">
    <location>
        <begin position="223"/>
        <end position="243"/>
    </location>
</feature>
<feature type="transmembrane region" description="Helical" evidence="1">
    <location>
        <begin position="50"/>
        <end position="69"/>
    </location>
</feature>
<feature type="transmembrane region" description="Helical" evidence="1">
    <location>
        <begin position="290"/>
        <end position="311"/>
    </location>
</feature>
<feature type="transmembrane region" description="Helical" evidence="1">
    <location>
        <begin position="349"/>
        <end position="369"/>
    </location>
</feature>
<feature type="transmembrane region" description="Helical" evidence="1">
    <location>
        <begin position="150"/>
        <end position="174"/>
    </location>
</feature>
<comment type="caution">
    <text evidence="2">The sequence shown here is derived from an EMBL/GenBank/DDBJ whole genome shotgun (WGS) entry which is preliminary data.</text>
</comment>
<feature type="transmembrane region" description="Helical" evidence="1">
    <location>
        <begin position="323"/>
        <end position="342"/>
    </location>
</feature>
<proteinExistence type="predicted"/>
<feature type="transmembrane region" description="Helical" evidence="1">
    <location>
        <begin position="186"/>
        <end position="203"/>
    </location>
</feature>
<dbReference type="Proteomes" id="UP000250918">
    <property type="component" value="Unassembled WGS sequence"/>
</dbReference>